<accession>A0AAW2LGU3</accession>
<dbReference type="Gene3D" id="3.30.420.10">
    <property type="entry name" value="Ribonuclease H-like superfamily/Ribonuclease H"/>
    <property type="match status" value="1"/>
</dbReference>
<dbReference type="InterPro" id="IPR012337">
    <property type="entry name" value="RNaseH-like_sf"/>
</dbReference>
<reference evidence="1" key="2">
    <citation type="journal article" date="2024" name="Plant">
        <title>Genomic evolution and insights into agronomic trait innovations of Sesamum species.</title>
        <authorList>
            <person name="Miao H."/>
            <person name="Wang L."/>
            <person name="Qu L."/>
            <person name="Liu H."/>
            <person name="Sun Y."/>
            <person name="Le M."/>
            <person name="Wang Q."/>
            <person name="Wei S."/>
            <person name="Zheng Y."/>
            <person name="Lin W."/>
            <person name="Duan Y."/>
            <person name="Cao H."/>
            <person name="Xiong S."/>
            <person name="Wang X."/>
            <person name="Wei L."/>
            <person name="Li C."/>
            <person name="Ma Q."/>
            <person name="Ju M."/>
            <person name="Zhao R."/>
            <person name="Li G."/>
            <person name="Mu C."/>
            <person name="Tian Q."/>
            <person name="Mei H."/>
            <person name="Zhang T."/>
            <person name="Gao T."/>
            <person name="Zhang H."/>
        </authorList>
    </citation>
    <scope>NUCLEOTIDE SEQUENCE</scope>
    <source>
        <strain evidence="1">G01</strain>
    </source>
</reference>
<sequence>MKTKIPSHGSRLLQQVVKAEPLSRITENEIQDWCGKRSIQQRFTSVAHLQANGKVEVTNCILVQGIKIKLEEASGQWVNTLLDGHIELLHTPPQEKLLSI</sequence>
<comment type="caution">
    <text evidence="1">The sequence shown here is derived from an EMBL/GenBank/DDBJ whole genome shotgun (WGS) entry which is preliminary data.</text>
</comment>
<dbReference type="AlphaFoldDB" id="A0AAW2LGU3"/>
<dbReference type="InterPro" id="IPR036397">
    <property type="entry name" value="RNaseH_sf"/>
</dbReference>
<dbReference type="SUPFAM" id="SSF53098">
    <property type="entry name" value="Ribonuclease H-like"/>
    <property type="match status" value="1"/>
</dbReference>
<reference evidence="1" key="1">
    <citation type="submission" date="2020-06" db="EMBL/GenBank/DDBJ databases">
        <authorList>
            <person name="Li T."/>
            <person name="Hu X."/>
            <person name="Zhang T."/>
            <person name="Song X."/>
            <person name="Zhang H."/>
            <person name="Dai N."/>
            <person name="Sheng W."/>
            <person name="Hou X."/>
            <person name="Wei L."/>
        </authorList>
    </citation>
    <scope>NUCLEOTIDE SEQUENCE</scope>
    <source>
        <strain evidence="1">G01</strain>
        <tissue evidence="1">Leaf</tissue>
    </source>
</reference>
<dbReference type="EMBL" id="JACGWK010000014">
    <property type="protein sequence ID" value="KAL0317406.1"/>
    <property type="molecule type" value="Genomic_DNA"/>
</dbReference>
<gene>
    <name evidence="1" type="ORF">Sangu_2154900</name>
</gene>
<dbReference type="GO" id="GO:0003676">
    <property type="term" value="F:nucleic acid binding"/>
    <property type="evidence" value="ECO:0007669"/>
    <property type="project" value="InterPro"/>
</dbReference>
<organism evidence="1">
    <name type="scientific">Sesamum angustifolium</name>
    <dbReference type="NCBI Taxonomy" id="2727405"/>
    <lineage>
        <taxon>Eukaryota</taxon>
        <taxon>Viridiplantae</taxon>
        <taxon>Streptophyta</taxon>
        <taxon>Embryophyta</taxon>
        <taxon>Tracheophyta</taxon>
        <taxon>Spermatophyta</taxon>
        <taxon>Magnoliopsida</taxon>
        <taxon>eudicotyledons</taxon>
        <taxon>Gunneridae</taxon>
        <taxon>Pentapetalae</taxon>
        <taxon>asterids</taxon>
        <taxon>lamiids</taxon>
        <taxon>Lamiales</taxon>
        <taxon>Pedaliaceae</taxon>
        <taxon>Sesamum</taxon>
    </lineage>
</organism>
<proteinExistence type="predicted"/>
<name>A0AAW2LGU3_9LAMI</name>
<evidence type="ECO:0000313" key="1">
    <source>
        <dbReference type="EMBL" id="KAL0317406.1"/>
    </source>
</evidence>
<protein>
    <submittedName>
        <fullName evidence="1">Uncharacterized protein</fullName>
    </submittedName>
</protein>